<name>A0A2A6B4A1_PRIPA</name>
<organism evidence="1 2">
    <name type="scientific">Pristionchus pacificus</name>
    <name type="common">Parasitic nematode worm</name>
    <dbReference type="NCBI Taxonomy" id="54126"/>
    <lineage>
        <taxon>Eukaryota</taxon>
        <taxon>Metazoa</taxon>
        <taxon>Ecdysozoa</taxon>
        <taxon>Nematoda</taxon>
        <taxon>Chromadorea</taxon>
        <taxon>Rhabditida</taxon>
        <taxon>Rhabditina</taxon>
        <taxon>Diplogasteromorpha</taxon>
        <taxon>Diplogasteroidea</taxon>
        <taxon>Neodiplogasteridae</taxon>
        <taxon>Pristionchus</taxon>
    </lineage>
</organism>
<dbReference type="OrthoDB" id="207378at2759"/>
<dbReference type="Pfam" id="PF20146">
    <property type="entry name" value="NRF"/>
    <property type="match status" value="1"/>
</dbReference>
<dbReference type="SMART" id="SM00703">
    <property type="entry name" value="NRF"/>
    <property type="match status" value="1"/>
</dbReference>
<accession>A0A8R1UWZ4</accession>
<dbReference type="InterPro" id="IPR052728">
    <property type="entry name" value="O2_lipid_transport_reg"/>
</dbReference>
<dbReference type="EnsemblMetazoa" id="PPA40193.1">
    <property type="protein sequence ID" value="PPA40193.1"/>
    <property type="gene ID" value="WBGene00278562"/>
</dbReference>
<dbReference type="PANTHER" id="PTHR11161:SF14">
    <property type="entry name" value="NOSE RESISTANT-TO-FLUOXETINE PROTEIN N-TERMINAL DOMAIN-CONTAINING PROTEIN"/>
    <property type="match status" value="1"/>
</dbReference>
<accession>A0A2A6B4A1</accession>
<protein>
    <submittedName>
        <fullName evidence="1">Ndg-4</fullName>
    </submittedName>
</protein>
<proteinExistence type="predicted"/>
<keyword evidence="2" id="KW-1185">Reference proteome</keyword>
<evidence type="ECO:0000313" key="2">
    <source>
        <dbReference type="Proteomes" id="UP000005239"/>
    </source>
</evidence>
<gene>
    <name evidence="1" type="primary">WBGene00278562</name>
</gene>
<dbReference type="InterPro" id="IPR006621">
    <property type="entry name" value="Nose-resist-to-fluoxetine_N"/>
</dbReference>
<dbReference type="Proteomes" id="UP000005239">
    <property type="component" value="Unassembled WGS sequence"/>
</dbReference>
<sequence length="691" mass="79421">MRLLFLLLLFIPLSFQCLLCPLNTPPRPRPLDQFKIPSIPKFNTDSIPKFCNLTQQLPVGDTCRHGISRIFCSADDLIDAYSNGCPGPEDQEQCSVCERSKPANMWVVRWFDSLGKMPHGVSDGNYYWLGDYEICHDIQREKHFSGQYCLVRLEVPDALVEAGCPQTDPLEIIYGICAPLECRENELESIAKTYAPYKVRVECEVDQEKPWSHTIVWSLIALWKIFLITLTILTGKSFAPDWFARFNIKVNGARCLSTRRTHNRQLHAIHGLMLVTYIFIVLGYVYNLMLPYIENVAFAFDNIPYVVSHLTNNHSYHIDGLMALLCFYSATLMYGQVTTLLHVVQVTFNTILRFWPSYAFVCIYIIFLFQYNTSGPMWIHGEWSNRCASSWWKNLLFINNYFGARETCLDFGYAISLFIHFFAIVAFLCWLAKDRFAIALIIAGVGIVASITYSFVIIYTLDLPPAPIITAEPINVDKMEYLLNYIIICPLARLSPALIGFIFALLPHANLPKNFVFFQYEKLFRFLLFILVIVFNLFVCFYLVNFSSGVYVHPIFLAIYGAFHRSIWAVSLLILGYLITHEQGFSVIEIFLGWRFLSPLAKRIIPAVLISELIIISSFSSLHRPSYATHWFTIYRVIFAALFSLKLALACDTLISRPLRNLFIRDFQEEGQTEEEEDGIEMEEVNEKTGV</sequence>
<reference evidence="2" key="1">
    <citation type="journal article" date="2008" name="Nat. Genet.">
        <title>The Pristionchus pacificus genome provides a unique perspective on nematode lifestyle and parasitism.</title>
        <authorList>
            <person name="Dieterich C."/>
            <person name="Clifton S.W."/>
            <person name="Schuster L.N."/>
            <person name="Chinwalla A."/>
            <person name="Delehaunty K."/>
            <person name="Dinkelacker I."/>
            <person name="Fulton L."/>
            <person name="Fulton R."/>
            <person name="Godfrey J."/>
            <person name="Minx P."/>
            <person name="Mitreva M."/>
            <person name="Roeseler W."/>
            <person name="Tian H."/>
            <person name="Witte H."/>
            <person name="Yang S.P."/>
            <person name="Wilson R.K."/>
            <person name="Sommer R.J."/>
        </authorList>
    </citation>
    <scope>NUCLEOTIDE SEQUENCE [LARGE SCALE GENOMIC DNA]</scope>
    <source>
        <strain evidence="2">PS312</strain>
    </source>
</reference>
<evidence type="ECO:0000313" key="1">
    <source>
        <dbReference type="EnsemblMetazoa" id="PPA40193.1"/>
    </source>
</evidence>
<dbReference type="AlphaFoldDB" id="A0A2A6B4A1"/>
<dbReference type="PANTHER" id="PTHR11161">
    <property type="entry name" value="O-ACYLTRANSFERASE"/>
    <property type="match status" value="1"/>
</dbReference>
<reference evidence="1" key="2">
    <citation type="submission" date="2022-06" db="UniProtKB">
        <authorList>
            <consortium name="EnsemblMetazoa"/>
        </authorList>
    </citation>
    <scope>IDENTIFICATION</scope>
    <source>
        <strain evidence="1">PS312</strain>
    </source>
</reference>